<dbReference type="STRING" id="411945.GA0061102_100483"/>
<organism evidence="1 2">
    <name type="scientific">Rhizobium miluonense</name>
    <dbReference type="NCBI Taxonomy" id="411945"/>
    <lineage>
        <taxon>Bacteria</taxon>
        <taxon>Pseudomonadati</taxon>
        <taxon>Pseudomonadota</taxon>
        <taxon>Alphaproteobacteria</taxon>
        <taxon>Hyphomicrobiales</taxon>
        <taxon>Rhizobiaceae</taxon>
        <taxon>Rhizobium/Agrobacterium group</taxon>
        <taxon>Rhizobium</taxon>
    </lineage>
</organism>
<dbReference type="Proteomes" id="UP000199435">
    <property type="component" value="Unassembled WGS sequence"/>
</dbReference>
<keyword evidence="2" id="KW-1185">Reference proteome</keyword>
<dbReference type="AlphaFoldDB" id="A0A1C3UK50"/>
<gene>
    <name evidence="1" type="ORF">GA0061102_100483</name>
</gene>
<accession>A0A1C3UK50</accession>
<protein>
    <submittedName>
        <fullName evidence="1">Uncharacterized protein</fullName>
    </submittedName>
</protein>
<dbReference type="RefSeq" id="WP_092844915.1">
    <property type="nucleotide sequence ID" value="NZ_FMAH01000004.1"/>
</dbReference>
<sequence>MHATSRHAVLGLPLIVITVIASVSALAGENCYCKNTDGKQHAVGEVACMTVGGKSYLAQCEMNLNVTSWSKLQEGCPVTERSLWQQSAWHRPPIAVQ</sequence>
<dbReference type="OrthoDB" id="8021248at2"/>
<name>A0A1C3UK50_9HYPH</name>
<proteinExistence type="predicted"/>
<evidence type="ECO:0000313" key="1">
    <source>
        <dbReference type="EMBL" id="SCB15804.1"/>
    </source>
</evidence>
<dbReference type="EMBL" id="FMAH01000004">
    <property type="protein sequence ID" value="SCB15804.1"/>
    <property type="molecule type" value="Genomic_DNA"/>
</dbReference>
<evidence type="ECO:0000313" key="2">
    <source>
        <dbReference type="Proteomes" id="UP000199435"/>
    </source>
</evidence>
<reference evidence="2" key="1">
    <citation type="submission" date="2016-08" db="EMBL/GenBank/DDBJ databases">
        <authorList>
            <person name="Varghese N."/>
            <person name="Submissions Spin"/>
        </authorList>
    </citation>
    <scope>NUCLEOTIDE SEQUENCE [LARGE SCALE GENOMIC DNA]</scope>
    <source>
        <strain evidence="2">HAMBI 2971</strain>
    </source>
</reference>